<feature type="compositionally biased region" description="Basic and acidic residues" evidence="1">
    <location>
        <begin position="1"/>
        <end position="16"/>
    </location>
</feature>
<organism evidence="2 3">
    <name type="scientific">Rathayibacter festucae DSM 15932</name>
    <dbReference type="NCBI Taxonomy" id="1328866"/>
    <lineage>
        <taxon>Bacteria</taxon>
        <taxon>Bacillati</taxon>
        <taxon>Actinomycetota</taxon>
        <taxon>Actinomycetes</taxon>
        <taxon>Micrococcales</taxon>
        <taxon>Microbacteriaceae</taxon>
        <taxon>Rathayibacter</taxon>
    </lineage>
</organism>
<protein>
    <submittedName>
        <fullName evidence="2">Uncharacterized protein</fullName>
    </submittedName>
</protein>
<sequence>MIGPERERRTRERDPARSAASAAEWGRGAVVLMRRIPSTVFGSDRSRSAGAEDRAVDPVAAVRREAVLLHGRSGRRIAETFRRAATKGGGSERGRVVGTGQRGWARVRRWWGSDLRTVRAWEGGSRYAPAGLLDQLGSRHARRNMLIE</sequence>
<proteinExistence type="predicted"/>
<reference evidence="2 3" key="1">
    <citation type="submission" date="2018-03" db="EMBL/GenBank/DDBJ databases">
        <title>Bacteriophage NCPPB3778 and a type I-E CRISPR drive the evolution of the US Biological Select Agent, Rathayibacter toxicus.</title>
        <authorList>
            <person name="Davis E.W.II."/>
            <person name="Tabima J.F."/>
            <person name="Weisberg A.J."/>
            <person name="Dantas Lopes L."/>
            <person name="Wiseman M.S."/>
            <person name="Wiseman M.S."/>
            <person name="Pupko T."/>
            <person name="Belcher M.S."/>
            <person name="Sechler A.J."/>
            <person name="Tancos M.A."/>
            <person name="Schroeder B.K."/>
            <person name="Murray T.D."/>
            <person name="Luster D.G."/>
            <person name="Schneider W.L."/>
            <person name="Rogers E."/>
            <person name="Andreote F.D."/>
            <person name="Grunwald N.J."/>
            <person name="Putnam M.L."/>
            <person name="Chang J.H."/>
        </authorList>
    </citation>
    <scope>NUCLEOTIDE SEQUENCE [LARGE SCALE GENOMIC DNA]</scope>
    <source>
        <strain evidence="2 3">DSM 15932</strain>
    </source>
</reference>
<feature type="region of interest" description="Disordered" evidence="1">
    <location>
        <begin position="1"/>
        <end position="20"/>
    </location>
</feature>
<name>A0A3Q9UYR7_9MICO</name>
<dbReference type="AlphaFoldDB" id="A0A3Q9UYR7"/>
<dbReference type="KEGG" id="rfs:C1I64_13770"/>
<evidence type="ECO:0000313" key="3">
    <source>
        <dbReference type="Proteomes" id="UP000285317"/>
    </source>
</evidence>
<gene>
    <name evidence="2" type="ORF">C1I64_13770</name>
</gene>
<dbReference type="Proteomes" id="UP000285317">
    <property type="component" value="Chromosome"/>
</dbReference>
<accession>A0A3Q9UYR7</accession>
<evidence type="ECO:0000313" key="2">
    <source>
        <dbReference type="EMBL" id="AZZ52996.1"/>
    </source>
</evidence>
<evidence type="ECO:0000256" key="1">
    <source>
        <dbReference type="SAM" id="MobiDB-lite"/>
    </source>
</evidence>
<dbReference type="EMBL" id="CP028137">
    <property type="protein sequence ID" value="AZZ52996.1"/>
    <property type="molecule type" value="Genomic_DNA"/>
</dbReference>